<proteinExistence type="predicted"/>
<evidence type="ECO:0000259" key="1">
    <source>
        <dbReference type="Pfam" id="PF13619"/>
    </source>
</evidence>
<reference evidence="2 3" key="2">
    <citation type="submission" date="2015-02" db="EMBL/GenBank/DDBJ databases">
        <title>The complete genome of Sphingomonas hengshuiensis sp. WHSC-8 isolated from soil of Hengshui Lake.</title>
        <authorList>
            <person name="Wei S."/>
            <person name="Guo J."/>
            <person name="Su C."/>
            <person name="Wu R."/>
            <person name="Zhang Z."/>
            <person name="Liang K."/>
            <person name="Li H."/>
            <person name="Wang T."/>
            <person name="Liu H."/>
            <person name="Zhang C."/>
            <person name="Li Z."/>
            <person name="Wang Q."/>
            <person name="Meng J."/>
        </authorList>
    </citation>
    <scope>NUCLEOTIDE SEQUENCE [LARGE SCALE GENOMIC DNA]</scope>
    <source>
        <strain evidence="2 3">WHSC-8</strain>
    </source>
</reference>
<dbReference type="Pfam" id="PF13619">
    <property type="entry name" value="KTSC"/>
    <property type="match status" value="1"/>
</dbReference>
<evidence type="ECO:0000313" key="2">
    <source>
        <dbReference type="EMBL" id="AJP74383.1"/>
    </source>
</evidence>
<dbReference type="KEGG" id="sphi:TS85_08695"/>
<dbReference type="OrthoDB" id="8450910at2"/>
<dbReference type="Proteomes" id="UP000032300">
    <property type="component" value="Chromosome"/>
</dbReference>
<evidence type="ECO:0000313" key="3">
    <source>
        <dbReference type="Proteomes" id="UP000032300"/>
    </source>
</evidence>
<sequence length="64" mass="7554">MPSSVIRGWHYDATTRTLDMRFVSGRRYRYREVPPEVAQGLAEAPSKGIYFNRRIRDRYAFVEG</sequence>
<keyword evidence="3" id="KW-1185">Reference proteome</keyword>
<organism evidence="2 3">
    <name type="scientific">Sphingomonas hengshuiensis</name>
    <dbReference type="NCBI Taxonomy" id="1609977"/>
    <lineage>
        <taxon>Bacteria</taxon>
        <taxon>Pseudomonadati</taxon>
        <taxon>Pseudomonadota</taxon>
        <taxon>Alphaproteobacteria</taxon>
        <taxon>Sphingomonadales</taxon>
        <taxon>Sphingomonadaceae</taxon>
        <taxon>Sphingomonas</taxon>
    </lineage>
</organism>
<reference evidence="2 3" key="1">
    <citation type="journal article" date="2015" name="Int. J. Syst. Evol. Microbiol.">
        <title>Sphingomonas hengshuiensis sp. nov., isolated from lake wetland.</title>
        <authorList>
            <person name="Wei S."/>
            <person name="Wang T."/>
            <person name="Liu H."/>
            <person name="Zhang C."/>
            <person name="Guo J."/>
            <person name="Wang Q."/>
            <person name="Liang K."/>
            <person name="Zhang Z."/>
        </authorList>
    </citation>
    <scope>NUCLEOTIDE SEQUENCE [LARGE SCALE GENOMIC DNA]</scope>
    <source>
        <strain evidence="2 3">WHSC-8</strain>
    </source>
</reference>
<gene>
    <name evidence="2" type="ORF">TS85_08695</name>
</gene>
<accession>A0A7U5BFM1</accession>
<name>A0A7U5BFM1_9SPHN</name>
<protein>
    <recommendedName>
        <fullName evidence="1">KTSC domain-containing protein</fullName>
    </recommendedName>
</protein>
<dbReference type="AlphaFoldDB" id="A0A7U5BFM1"/>
<feature type="domain" description="KTSC" evidence="1">
    <location>
        <begin position="3"/>
        <end position="59"/>
    </location>
</feature>
<dbReference type="EMBL" id="CP010836">
    <property type="protein sequence ID" value="AJP74383.1"/>
    <property type="molecule type" value="Genomic_DNA"/>
</dbReference>
<dbReference type="InterPro" id="IPR025309">
    <property type="entry name" value="KTSC_dom"/>
</dbReference>